<evidence type="ECO:0000256" key="1">
    <source>
        <dbReference type="SAM" id="Coils"/>
    </source>
</evidence>
<organism evidence="2 3">
    <name type="scientific">Candidatus Akkermansia intestinigallinarum</name>
    <dbReference type="NCBI Taxonomy" id="2838431"/>
    <lineage>
        <taxon>Bacteria</taxon>
        <taxon>Pseudomonadati</taxon>
        <taxon>Verrucomicrobiota</taxon>
        <taxon>Verrucomicrobiia</taxon>
        <taxon>Verrucomicrobiales</taxon>
        <taxon>Akkermansiaceae</taxon>
        <taxon>Akkermansia</taxon>
    </lineage>
</organism>
<proteinExistence type="predicted"/>
<dbReference type="AlphaFoldDB" id="A0A9D2AHG7"/>
<reference evidence="2" key="2">
    <citation type="submission" date="2021-04" db="EMBL/GenBank/DDBJ databases">
        <authorList>
            <person name="Gilroy R."/>
        </authorList>
    </citation>
    <scope>NUCLEOTIDE SEQUENCE</scope>
    <source>
        <strain evidence="2">14975</strain>
    </source>
</reference>
<accession>A0A9D2AHG7</accession>
<gene>
    <name evidence="2" type="ORF">H9862_02215</name>
</gene>
<dbReference type="EMBL" id="DXFQ01000036">
    <property type="protein sequence ID" value="HIX19401.1"/>
    <property type="molecule type" value="Genomic_DNA"/>
</dbReference>
<feature type="coiled-coil region" evidence="1">
    <location>
        <begin position="77"/>
        <end position="144"/>
    </location>
</feature>
<evidence type="ECO:0000313" key="2">
    <source>
        <dbReference type="EMBL" id="HIX19401.1"/>
    </source>
</evidence>
<comment type="caution">
    <text evidence="2">The sequence shown here is derived from an EMBL/GenBank/DDBJ whole genome shotgun (WGS) entry which is preliminary data.</text>
</comment>
<feature type="coiled-coil region" evidence="1">
    <location>
        <begin position="171"/>
        <end position="198"/>
    </location>
</feature>
<evidence type="ECO:0000313" key="3">
    <source>
        <dbReference type="Proteomes" id="UP000823964"/>
    </source>
</evidence>
<keyword evidence="1" id="KW-0175">Coiled coil</keyword>
<sequence>MKKAVKYLLYAAGGLLVLLCCFSSDFRQSLLAVFHVTEKNAIRMLEDSAEAGDLALEKYNTLYNKKARQLQILIAHRKDALHAEQEMERKAAEAREQGKIEQAVRLEQEKAWYREESGKYDARITKLTEQLKQFDKLRENARQDVALVRRRIAFVRSAGNALQDTGEDEELQRAEELVDRLHGRLNLLEAEAEVLNLAE</sequence>
<protein>
    <submittedName>
        <fullName evidence="2">Uncharacterized protein</fullName>
    </submittedName>
</protein>
<dbReference type="Proteomes" id="UP000823964">
    <property type="component" value="Unassembled WGS sequence"/>
</dbReference>
<reference evidence="2" key="1">
    <citation type="journal article" date="2021" name="PeerJ">
        <title>Extensive microbial diversity within the chicken gut microbiome revealed by metagenomics and culture.</title>
        <authorList>
            <person name="Gilroy R."/>
            <person name="Ravi A."/>
            <person name="Getino M."/>
            <person name="Pursley I."/>
            <person name="Horton D.L."/>
            <person name="Alikhan N.F."/>
            <person name="Baker D."/>
            <person name="Gharbi K."/>
            <person name="Hall N."/>
            <person name="Watson M."/>
            <person name="Adriaenssens E.M."/>
            <person name="Foster-Nyarko E."/>
            <person name="Jarju S."/>
            <person name="Secka A."/>
            <person name="Antonio M."/>
            <person name="Oren A."/>
            <person name="Chaudhuri R.R."/>
            <person name="La Ragione R."/>
            <person name="Hildebrand F."/>
            <person name="Pallen M.J."/>
        </authorList>
    </citation>
    <scope>NUCLEOTIDE SEQUENCE</scope>
    <source>
        <strain evidence="2">14975</strain>
    </source>
</reference>
<name>A0A9D2AHG7_9BACT</name>